<dbReference type="FunFam" id="1.10.40.30:FF:000002">
    <property type="entry name" value="Fumarate hydratase class II"/>
    <property type="match status" value="1"/>
</dbReference>
<feature type="domain" description="Fumarase C C-terminal" evidence="5">
    <location>
        <begin position="360"/>
        <end position="405"/>
    </location>
</feature>
<dbReference type="PROSITE" id="PS00163">
    <property type="entry name" value="FUMARATE_LYASES"/>
    <property type="match status" value="1"/>
</dbReference>
<accession>A0A1I8FKZ5</accession>
<dbReference type="WBParaSite" id="maker-unitig_39107-snap-gene-0.3-mRNA-1">
    <property type="protein sequence ID" value="maker-unitig_39107-snap-gene-0.3-mRNA-1"/>
    <property type="gene ID" value="maker-unitig_39107-snap-gene-0.3"/>
</dbReference>
<dbReference type="Proteomes" id="UP000095280">
    <property type="component" value="Unplaced"/>
</dbReference>
<dbReference type="InterPro" id="IPR000362">
    <property type="entry name" value="Fumarate_lyase_fam"/>
</dbReference>
<dbReference type="PANTHER" id="PTHR11444:SF1">
    <property type="entry name" value="FUMARATE HYDRATASE, MITOCHONDRIAL"/>
    <property type="match status" value="1"/>
</dbReference>
<dbReference type="AlphaFoldDB" id="A0A1I8FKZ5"/>
<dbReference type="InterPro" id="IPR008948">
    <property type="entry name" value="L-Aspartase-like"/>
</dbReference>
<dbReference type="GO" id="GO:0004333">
    <property type="term" value="F:fumarate hydratase activity"/>
    <property type="evidence" value="ECO:0007669"/>
    <property type="project" value="UniProtKB-EC"/>
</dbReference>
<dbReference type="InterPro" id="IPR024083">
    <property type="entry name" value="Fumarase/histidase_N"/>
</dbReference>
<dbReference type="GO" id="GO:0006106">
    <property type="term" value="P:fumarate metabolic process"/>
    <property type="evidence" value="ECO:0007669"/>
    <property type="project" value="InterPro"/>
</dbReference>
<dbReference type="Pfam" id="PF10415">
    <property type="entry name" value="FumaraseC_C"/>
    <property type="match status" value="1"/>
</dbReference>
<evidence type="ECO:0000313" key="7">
    <source>
        <dbReference type="WBParaSite" id="maker-unitig_39107-snap-gene-0.3-mRNA-1"/>
    </source>
</evidence>
<proteinExistence type="inferred from homology"/>
<dbReference type="InterPro" id="IPR022761">
    <property type="entry name" value="Fumarate_lyase_N"/>
</dbReference>
<name>A0A1I8FKZ5_9PLAT</name>
<dbReference type="GO" id="GO:0006108">
    <property type="term" value="P:malate metabolic process"/>
    <property type="evidence" value="ECO:0007669"/>
    <property type="project" value="TreeGrafter"/>
</dbReference>
<dbReference type="InterPro" id="IPR018951">
    <property type="entry name" value="Fumarase_C_C"/>
</dbReference>
<dbReference type="Gene3D" id="1.10.40.30">
    <property type="entry name" value="Fumarase/aspartase (C-terminal domain)"/>
    <property type="match status" value="1"/>
</dbReference>
<dbReference type="Gene3D" id="1.20.200.10">
    <property type="entry name" value="Fumarase/aspartase (Central domain)"/>
    <property type="match status" value="1"/>
</dbReference>
<dbReference type="GO" id="GO:0006099">
    <property type="term" value="P:tricarboxylic acid cycle"/>
    <property type="evidence" value="ECO:0007669"/>
    <property type="project" value="UniProtKB-UniPathway"/>
</dbReference>
<dbReference type="UniPathway" id="UPA00223">
    <property type="reaction ID" value="UER01007"/>
</dbReference>
<dbReference type="Gene3D" id="1.10.275.10">
    <property type="entry name" value="Fumarase/aspartase (N-terminal domain)"/>
    <property type="match status" value="1"/>
</dbReference>
<comment type="similarity">
    <text evidence="1">Belongs to the class-II fumarase/aspartase family. Fumarase subfamily.</text>
</comment>
<sequence>FGANTQNTLNVGAPSESPQSQVIRGLAYVKKAAATVNGQHGLDPAVQSAICSAADEVISGQLDRHFPLVVWQTGSGTQTNMNMNEVLSNRAIELLGGQIGSKTPVHPNDHVNMGQSSNDVFPTAMHVSVAMEAAGRLLPSLKRLRDALAAKADEFQGVVKLGRTHLQDATPLTVGQEFGAFVYQLDCDLRRIDASLVDVHQLAIGGTAVGTGLNSWPGFGEDVAAALARLTGLPFRSAPNKFEALASHDALVELSGSLNTTACSLTKLANDFRLLGSGPRCGLGELTLPENEPGSSIMPGKVNPTQCEALSMVACQVMGNHVAVTIGAAKATCSSTCTSADRSQLNADRVAELMSQSLMLVTALNPHIGYDKAAAIAKHAHANGLSLRQAALDLGLLSGDDFDRWDSFLRHQAPIVLRLWSRQLWFLRSSPRSPVAVARFSFLRLSSNNLICGARGFSPFPNPHVLLGRLPRAHQLVLPCPPPPFVAVSSCASRAWPAARPSRAVARLSQVRAWSAPAPFTSRNFIAPACRVALGPRLRPSIRGCLVQFSPVHFGFEFAEFGHGLLTAQLMRRSPVAWRDVRVGSRSPAKLRRSALHSTGARMIVPPPCRRLLVTGVLDQCCRSFN</sequence>
<protein>
    <recommendedName>
        <fullName evidence="2">fumarate hydratase</fullName>
        <ecNumber evidence="2">4.2.1.2</ecNumber>
    </recommendedName>
</protein>
<dbReference type="GO" id="GO:0005739">
    <property type="term" value="C:mitochondrion"/>
    <property type="evidence" value="ECO:0007669"/>
    <property type="project" value="TreeGrafter"/>
</dbReference>
<dbReference type="SUPFAM" id="SSF48557">
    <property type="entry name" value="L-aspartase-like"/>
    <property type="match status" value="1"/>
</dbReference>
<reference evidence="7" key="1">
    <citation type="submission" date="2016-11" db="UniProtKB">
        <authorList>
            <consortium name="WormBaseParasite"/>
        </authorList>
    </citation>
    <scope>IDENTIFICATION</scope>
</reference>
<dbReference type="FunFam" id="1.20.200.10:FF:000001">
    <property type="entry name" value="Fumarate hydratase, mitochondrial"/>
    <property type="match status" value="1"/>
</dbReference>
<dbReference type="Pfam" id="PF00206">
    <property type="entry name" value="Lyase_1"/>
    <property type="match status" value="1"/>
</dbReference>
<dbReference type="PANTHER" id="PTHR11444">
    <property type="entry name" value="ASPARTATEAMMONIA/ARGININOSUCCINATE/ADENYLOSUCCINATE LYASE"/>
    <property type="match status" value="1"/>
</dbReference>
<feature type="domain" description="Fumarate lyase N-terminal" evidence="4">
    <location>
        <begin position="20"/>
        <end position="319"/>
    </location>
</feature>
<evidence type="ECO:0000256" key="1">
    <source>
        <dbReference type="ARBA" id="ARBA00009084"/>
    </source>
</evidence>
<dbReference type="InterPro" id="IPR005677">
    <property type="entry name" value="Fum_hydII"/>
</dbReference>
<dbReference type="InterPro" id="IPR020557">
    <property type="entry name" value="Fumarate_lyase_CS"/>
</dbReference>
<evidence type="ECO:0000256" key="2">
    <source>
        <dbReference type="ARBA" id="ARBA00012921"/>
    </source>
</evidence>
<dbReference type="PRINTS" id="PR00149">
    <property type="entry name" value="FUMRATELYASE"/>
</dbReference>
<evidence type="ECO:0000256" key="3">
    <source>
        <dbReference type="ARBA" id="ARBA00023239"/>
    </source>
</evidence>
<keyword evidence="6" id="KW-1185">Reference proteome</keyword>
<evidence type="ECO:0000259" key="4">
    <source>
        <dbReference type="Pfam" id="PF00206"/>
    </source>
</evidence>
<evidence type="ECO:0000313" key="6">
    <source>
        <dbReference type="Proteomes" id="UP000095280"/>
    </source>
</evidence>
<evidence type="ECO:0000259" key="5">
    <source>
        <dbReference type="Pfam" id="PF10415"/>
    </source>
</evidence>
<keyword evidence="3" id="KW-0456">Lyase</keyword>
<dbReference type="EC" id="4.2.1.2" evidence="2"/>
<dbReference type="PRINTS" id="PR00145">
    <property type="entry name" value="ARGSUCLYASE"/>
</dbReference>
<organism evidence="6 7">
    <name type="scientific">Macrostomum lignano</name>
    <dbReference type="NCBI Taxonomy" id="282301"/>
    <lineage>
        <taxon>Eukaryota</taxon>
        <taxon>Metazoa</taxon>
        <taxon>Spiralia</taxon>
        <taxon>Lophotrochozoa</taxon>
        <taxon>Platyhelminthes</taxon>
        <taxon>Rhabditophora</taxon>
        <taxon>Macrostomorpha</taxon>
        <taxon>Macrostomida</taxon>
        <taxon>Macrostomidae</taxon>
        <taxon>Macrostomum</taxon>
    </lineage>
</organism>